<name>A0A1G2S6U2_9BACT</name>
<comment type="caution">
    <text evidence="1">The sequence shown here is derived from an EMBL/GenBank/DDBJ whole genome shotgun (WGS) entry which is preliminary data.</text>
</comment>
<reference evidence="1 2" key="1">
    <citation type="journal article" date="2016" name="Nat. Commun.">
        <title>Thousands of microbial genomes shed light on interconnected biogeochemical processes in an aquifer system.</title>
        <authorList>
            <person name="Anantharaman K."/>
            <person name="Brown C.T."/>
            <person name="Hug L.A."/>
            <person name="Sharon I."/>
            <person name="Castelle C.J."/>
            <person name="Probst A.J."/>
            <person name="Thomas B.C."/>
            <person name="Singh A."/>
            <person name="Wilkins M.J."/>
            <person name="Karaoz U."/>
            <person name="Brodie E.L."/>
            <person name="Williams K.H."/>
            <person name="Hubbard S.S."/>
            <person name="Banfield J.F."/>
        </authorList>
    </citation>
    <scope>NUCLEOTIDE SEQUENCE [LARGE SCALE GENOMIC DNA]</scope>
</reference>
<dbReference type="AlphaFoldDB" id="A0A1G2S6U2"/>
<sequence>MKKPSWRDINGKTINFKTVGGEIIESLVIADPRIGVSIKPLDRKEVPTASTWAIPPSDPNFFFICTKSNEESNPDNFNYWVEILSQDKNFFEDEDLVSVFSTIGSCPFSS</sequence>
<accession>A0A1G2S6U2</accession>
<dbReference type="EMBL" id="MHUS01000017">
    <property type="protein sequence ID" value="OHA80805.1"/>
    <property type="molecule type" value="Genomic_DNA"/>
</dbReference>
<protein>
    <submittedName>
        <fullName evidence="1">Uncharacterized protein</fullName>
    </submittedName>
</protein>
<proteinExistence type="predicted"/>
<evidence type="ECO:0000313" key="2">
    <source>
        <dbReference type="Proteomes" id="UP000176997"/>
    </source>
</evidence>
<dbReference type="Proteomes" id="UP000176997">
    <property type="component" value="Unassembled WGS sequence"/>
</dbReference>
<evidence type="ECO:0000313" key="1">
    <source>
        <dbReference type="EMBL" id="OHA80805.1"/>
    </source>
</evidence>
<organism evidence="1 2">
    <name type="scientific">Candidatus Yonathbacteria bacterium RIFCSPHIGHO2_01_FULL_51_10</name>
    <dbReference type="NCBI Taxonomy" id="1802723"/>
    <lineage>
        <taxon>Bacteria</taxon>
        <taxon>Candidatus Yonathiibacteriota</taxon>
    </lineage>
</organism>
<gene>
    <name evidence="1" type="ORF">A2675_01655</name>
</gene>